<evidence type="ECO:0000313" key="2">
    <source>
        <dbReference type="EMBL" id="QIH74461.1"/>
    </source>
</evidence>
<feature type="region of interest" description="Disordered" evidence="1">
    <location>
        <begin position="135"/>
        <end position="159"/>
    </location>
</feature>
<dbReference type="KEGG" id="bmed:GYM46_01840"/>
<gene>
    <name evidence="2" type="ORF">GYM46_01840</name>
</gene>
<organism evidence="2 3">
    <name type="scientific">Brevundimonas mediterranea</name>
    <dbReference type="NCBI Taxonomy" id="74329"/>
    <lineage>
        <taxon>Bacteria</taxon>
        <taxon>Pseudomonadati</taxon>
        <taxon>Pseudomonadota</taxon>
        <taxon>Alphaproteobacteria</taxon>
        <taxon>Caulobacterales</taxon>
        <taxon>Caulobacteraceae</taxon>
        <taxon>Brevundimonas</taxon>
    </lineage>
</organism>
<reference evidence="2 3" key="1">
    <citation type="submission" date="2020-01" db="EMBL/GenBank/DDBJ databases">
        <authorList>
            <person name="Wang S."/>
        </authorList>
    </citation>
    <scope>NUCLEOTIDE SEQUENCE [LARGE SCALE GENOMIC DNA]</scope>
    <source>
        <strain evidence="2 3">D151-2-6</strain>
    </source>
</reference>
<evidence type="ECO:0000313" key="3">
    <source>
        <dbReference type="Proteomes" id="UP000501325"/>
    </source>
</evidence>
<dbReference type="PANTHER" id="PTHR12910">
    <property type="entry name" value="NADH-UBIQUINONE OXIDOREDUCTASE SUBUNIT B17.2"/>
    <property type="match status" value="1"/>
</dbReference>
<protein>
    <submittedName>
        <fullName evidence="2">NADH:ubiquinone oxidoreductase subunit NDUFA12</fullName>
    </submittedName>
</protein>
<dbReference type="Proteomes" id="UP000501325">
    <property type="component" value="Chromosome"/>
</dbReference>
<dbReference type="EMBL" id="CP048751">
    <property type="protein sequence ID" value="QIH74461.1"/>
    <property type="molecule type" value="Genomic_DNA"/>
</dbReference>
<sequence>MLDEGGECSYDPLRPQALFLREFRVGFDDVLNKIFAWWNGATIGTLFTIAKRGRFVGTDEIGNKYYEAKDNSSYDGRKRRWVVYEGYADASKVPADWHGWLRYTFDLPPTEAPLPRRAWEKDHLPNFTGTPMAWRPQGSLAAEAKRPAATGDYQAWTPE</sequence>
<dbReference type="AlphaFoldDB" id="A0AB37EAS5"/>
<dbReference type="PANTHER" id="PTHR12910:SF2">
    <property type="entry name" value="NADH DEHYDROGENASE [UBIQUINONE] 1 ALPHA SUBCOMPLEX SUBUNIT 12"/>
    <property type="match status" value="1"/>
</dbReference>
<dbReference type="GO" id="GO:0045271">
    <property type="term" value="C:respiratory chain complex I"/>
    <property type="evidence" value="ECO:0007669"/>
    <property type="project" value="InterPro"/>
</dbReference>
<proteinExistence type="predicted"/>
<evidence type="ECO:0000256" key="1">
    <source>
        <dbReference type="SAM" id="MobiDB-lite"/>
    </source>
</evidence>
<dbReference type="GO" id="GO:0006979">
    <property type="term" value="P:response to oxidative stress"/>
    <property type="evidence" value="ECO:0007669"/>
    <property type="project" value="TreeGrafter"/>
</dbReference>
<accession>A0AB37EAS5</accession>
<name>A0AB37EAS5_9CAUL</name>
<dbReference type="NCBIfam" id="NF006040">
    <property type="entry name" value="PRK08183.1"/>
    <property type="match status" value="1"/>
</dbReference>
<dbReference type="Pfam" id="PF05071">
    <property type="entry name" value="NDUFA12"/>
    <property type="match status" value="1"/>
</dbReference>
<dbReference type="InterPro" id="IPR007763">
    <property type="entry name" value="NDUFA12"/>
</dbReference>